<dbReference type="GO" id="GO:0005507">
    <property type="term" value="F:copper ion binding"/>
    <property type="evidence" value="ECO:0007669"/>
    <property type="project" value="InterPro"/>
</dbReference>
<dbReference type="Proteomes" id="UP000272778">
    <property type="component" value="Unassembled WGS sequence"/>
</dbReference>
<organism evidence="3 4">
    <name type="scientific">Paraburkholderia dinghuensis</name>
    <dbReference type="NCBI Taxonomy" id="2305225"/>
    <lineage>
        <taxon>Bacteria</taxon>
        <taxon>Pseudomonadati</taxon>
        <taxon>Pseudomonadota</taxon>
        <taxon>Betaproteobacteria</taxon>
        <taxon>Burkholderiales</taxon>
        <taxon>Burkholderiaceae</taxon>
        <taxon>Paraburkholderia</taxon>
    </lineage>
</organism>
<reference evidence="3 4" key="1">
    <citation type="submission" date="2018-11" db="EMBL/GenBank/DDBJ databases">
        <title>Paraburkholderia sp. DHOA04, isolated from soil.</title>
        <authorList>
            <person name="Gao Z.-H."/>
            <person name="Qiu L.-H."/>
            <person name="Fu J.-C."/>
        </authorList>
    </citation>
    <scope>NUCLEOTIDE SEQUENCE [LARGE SCALE GENOMIC DNA]</scope>
    <source>
        <strain evidence="3 4">DHOA04</strain>
    </source>
</reference>
<dbReference type="Gene3D" id="2.60.40.420">
    <property type="entry name" value="Cupredoxins - blue copper proteins"/>
    <property type="match status" value="1"/>
</dbReference>
<protein>
    <recommendedName>
        <fullName evidence="2">Plastocyanin-like domain-containing protein</fullName>
    </recommendedName>
</protein>
<feature type="domain" description="Plastocyanin-like" evidence="2">
    <location>
        <begin position="75"/>
        <end position="130"/>
    </location>
</feature>
<dbReference type="GO" id="GO:0016491">
    <property type="term" value="F:oxidoreductase activity"/>
    <property type="evidence" value="ECO:0007669"/>
    <property type="project" value="InterPro"/>
</dbReference>
<dbReference type="InterPro" id="IPR011706">
    <property type="entry name" value="Cu-oxidase_C"/>
</dbReference>
<evidence type="ECO:0000256" key="1">
    <source>
        <dbReference type="ARBA" id="ARBA00004418"/>
    </source>
</evidence>
<gene>
    <name evidence="3" type="ORF">D1Y85_01700</name>
</gene>
<comment type="caution">
    <text evidence="3">The sequence shown here is derived from an EMBL/GenBank/DDBJ whole genome shotgun (WGS) entry which is preliminary data.</text>
</comment>
<dbReference type="SUPFAM" id="SSF49503">
    <property type="entry name" value="Cupredoxins"/>
    <property type="match status" value="1"/>
</dbReference>
<name>A0A3N6N1T8_9BURK</name>
<dbReference type="AlphaFoldDB" id="A0A3N6N1T8"/>
<accession>A0A3N6N1T8</accession>
<evidence type="ECO:0000259" key="2">
    <source>
        <dbReference type="Pfam" id="PF07731"/>
    </source>
</evidence>
<dbReference type="Pfam" id="PF07731">
    <property type="entry name" value="Cu-oxidase_2"/>
    <property type="match status" value="1"/>
</dbReference>
<dbReference type="InterPro" id="IPR008972">
    <property type="entry name" value="Cupredoxin"/>
</dbReference>
<keyword evidence="4" id="KW-1185">Reference proteome</keyword>
<dbReference type="EMBL" id="RQIS01000001">
    <property type="protein sequence ID" value="RQH10134.1"/>
    <property type="molecule type" value="Genomic_DNA"/>
</dbReference>
<proteinExistence type="predicted"/>
<dbReference type="OrthoDB" id="9757546at2"/>
<sequence>MPSGAPLATLLVAASECSDPGHFQATLVAQPVARAALAGQPDTVFWQDDAASGGGRPGGRLAERCAKARRSRSVFQALKRGGGRVAEPYLAWRDTGNVEPCETVRIASVQRDAGDRTFRCHILEHDDPGMPGTSRAIGFFRSA</sequence>
<evidence type="ECO:0000313" key="3">
    <source>
        <dbReference type="EMBL" id="RQH10134.1"/>
    </source>
</evidence>
<comment type="subcellular location">
    <subcellularLocation>
        <location evidence="1">Periplasm</location>
    </subcellularLocation>
</comment>
<evidence type="ECO:0000313" key="4">
    <source>
        <dbReference type="Proteomes" id="UP000272778"/>
    </source>
</evidence>
<dbReference type="GO" id="GO:0042597">
    <property type="term" value="C:periplasmic space"/>
    <property type="evidence" value="ECO:0007669"/>
    <property type="project" value="UniProtKB-SubCell"/>
</dbReference>